<dbReference type="InterPro" id="IPR011701">
    <property type="entry name" value="MFS"/>
</dbReference>
<dbReference type="AlphaFoldDB" id="A0A846REV2"/>
<dbReference type="PANTHER" id="PTHR23534:SF1">
    <property type="entry name" value="MAJOR FACILITATOR SUPERFAMILY PROTEIN"/>
    <property type="match status" value="1"/>
</dbReference>
<feature type="domain" description="Major facilitator superfamily (MFS) profile" evidence="6">
    <location>
        <begin position="26"/>
        <end position="415"/>
    </location>
</feature>
<keyword evidence="4 5" id="KW-0472">Membrane</keyword>
<keyword evidence="2 5" id="KW-0812">Transmembrane</keyword>
<protein>
    <submittedName>
        <fullName evidence="7">MFS family permease</fullName>
    </submittedName>
</protein>
<feature type="transmembrane region" description="Helical" evidence="5">
    <location>
        <begin position="326"/>
        <end position="356"/>
    </location>
</feature>
<evidence type="ECO:0000256" key="5">
    <source>
        <dbReference type="SAM" id="Phobius"/>
    </source>
</evidence>
<evidence type="ECO:0000256" key="2">
    <source>
        <dbReference type="ARBA" id="ARBA00022692"/>
    </source>
</evidence>
<feature type="transmembrane region" description="Helical" evidence="5">
    <location>
        <begin position="118"/>
        <end position="134"/>
    </location>
</feature>
<feature type="transmembrane region" description="Helical" evidence="5">
    <location>
        <begin position="301"/>
        <end position="320"/>
    </location>
</feature>
<evidence type="ECO:0000256" key="3">
    <source>
        <dbReference type="ARBA" id="ARBA00022989"/>
    </source>
</evidence>
<feature type="transmembrane region" description="Helical" evidence="5">
    <location>
        <begin position="29"/>
        <end position="55"/>
    </location>
</feature>
<dbReference type="Pfam" id="PF07690">
    <property type="entry name" value="MFS_1"/>
    <property type="match status" value="1"/>
</dbReference>
<dbReference type="InterPro" id="IPR020846">
    <property type="entry name" value="MFS_dom"/>
</dbReference>
<dbReference type="Gene3D" id="1.20.1250.20">
    <property type="entry name" value="MFS general substrate transporter like domains"/>
    <property type="match status" value="1"/>
</dbReference>
<proteinExistence type="predicted"/>
<feature type="transmembrane region" description="Helical" evidence="5">
    <location>
        <begin position="61"/>
        <end position="80"/>
    </location>
</feature>
<gene>
    <name evidence="7" type="ORF">BJ994_000659</name>
</gene>
<dbReference type="PROSITE" id="PS50850">
    <property type="entry name" value="MFS"/>
    <property type="match status" value="1"/>
</dbReference>
<dbReference type="Pfam" id="PF00083">
    <property type="entry name" value="Sugar_tr"/>
    <property type="match status" value="1"/>
</dbReference>
<organism evidence="7 8">
    <name type="scientific">Arthrobacter pigmenti</name>
    <dbReference type="NCBI Taxonomy" id="271432"/>
    <lineage>
        <taxon>Bacteria</taxon>
        <taxon>Bacillati</taxon>
        <taxon>Actinomycetota</taxon>
        <taxon>Actinomycetes</taxon>
        <taxon>Micrococcales</taxon>
        <taxon>Micrococcaceae</taxon>
        <taxon>Arthrobacter</taxon>
    </lineage>
</organism>
<dbReference type="EMBL" id="JAATJL010000001">
    <property type="protein sequence ID" value="NJC21583.1"/>
    <property type="molecule type" value="Genomic_DNA"/>
</dbReference>
<feature type="transmembrane region" description="Helical" evidence="5">
    <location>
        <begin position="368"/>
        <end position="387"/>
    </location>
</feature>
<dbReference type="GO" id="GO:0022857">
    <property type="term" value="F:transmembrane transporter activity"/>
    <property type="evidence" value="ECO:0007669"/>
    <property type="project" value="InterPro"/>
</dbReference>
<evidence type="ECO:0000259" key="6">
    <source>
        <dbReference type="PROSITE" id="PS50850"/>
    </source>
</evidence>
<dbReference type="RefSeq" id="WP_167991466.1">
    <property type="nucleotide sequence ID" value="NZ_JAATJL010000001.1"/>
</dbReference>
<evidence type="ECO:0000313" key="8">
    <source>
        <dbReference type="Proteomes" id="UP000547458"/>
    </source>
</evidence>
<feature type="transmembrane region" description="Helical" evidence="5">
    <location>
        <begin position="155"/>
        <end position="174"/>
    </location>
</feature>
<dbReference type="PANTHER" id="PTHR23534">
    <property type="entry name" value="MFS PERMEASE"/>
    <property type="match status" value="1"/>
</dbReference>
<reference evidence="7 8" key="1">
    <citation type="submission" date="2020-03" db="EMBL/GenBank/DDBJ databases">
        <title>Sequencing the genomes of 1000 actinobacteria strains.</title>
        <authorList>
            <person name="Klenk H.-P."/>
        </authorList>
    </citation>
    <scope>NUCLEOTIDE SEQUENCE [LARGE SCALE GENOMIC DNA]</scope>
    <source>
        <strain evidence="7 8">DSM 16403</strain>
    </source>
</reference>
<accession>A0A846REV2</accession>
<feature type="transmembrane region" description="Helical" evidence="5">
    <location>
        <begin position="393"/>
        <end position="411"/>
    </location>
</feature>
<evidence type="ECO:0000256" key="1">
    <source>
        <dbReference type="ARBA" id="ARBA00004651"/>
    </source>
</evidence>
<feature type="transmembrane region" description="Helical" evidence="5">
    <location>
        <begin position="237"/>
        <end position="258"/>
    </location>
</feature>
<feature type="transmembrane region" description="Helical" evidence="5">
    <location>
        <begin position="92"/>
        <end position="112"/>
    </location>
</feature>
<feature type="transmembrane region" description="Helical" evidence="5">
    <location>
        <begin position="270"/>
        <end position="294"/>
    </location>
</feature>
<keyword evidence="8" id="KW-1185">Reference proteome</keyword>
<dbReference type="Proteomes" id="UP000547458">
    <property type="component" value="Unassembled WGS sequence"/>
</dbReference>
<feature type="transmembrane region" description="Helical" evidence="5">
    <location>
        <begin position="186"/>
        <end position="207"/>
    </location>
</feature>
<comment type="caution">
    <text evidence="7">The sequence shown here is derived from an EMBL/GenBank/DDBJ whole genome shotgun (WGS) entry which is preliminary data.</text>
</comment>
<name>A0A846REV2_9MICC</name>
<dbReference type="InterPro" id="IPR036259">
    <property type="entry name" value="MFS_trans_sf"/>
</dbReference>
<keyword evidence="3 5" id="KW-1133">Transmembrane helix</keyword>
<dbReference type="InterPro" id="IPR005828">
    <property type="entry name" value="MFS_sugar_transport-like"/>
</dbReference>
<dbReference type="SUPFAM" id="SSF103473">
    <property type="entry name" value="MFS general substrate transporter"/>
    <property type="match status" value="1"/>
</dbReference>
<dbReference type="GO" id="GO:0005886">
    <property type="term" value="C:plasma membrane"/>
    <property type="evidence" value="ECO:0007669"/>
    <property type="project" value="UniProtKB-SubCell"/>
</dbReference>
<sequence length="419" mass="41893">MRTSSGSGTGAEITTTPDLRAIQRRTVRVLILGQVLGGIGIGSTLSIGAVLAANIAGSEALSGAAATLSTLGAAASAIPLARLAQRLGRRPALATGVVLSASGSLVTIGAAALSSFPLLLLGFALLGVGTAVNLQSRFAATDIASPEHRGRDLSLVVWFTTIGAVLGPNLFGPGEEIAEAFNMPPLTGSFVIAVGAQIAAAAVYLVGLRPDPYLLSRDAPSDAQGDAAPGRVRGRGALIFAIGSIAASHAVMVSVMAMTPVHLVNHGVTLTIVGLTISLHIAGMFALSPLFGWLSDRLGRVGTILIGQALFAVSLAVVAFGEEDPVLVTVGLILLGLGWSASTVSGSALVADLATGAARARIQGRTDLIMNLAGAVGGAAAGFVLAWVGYSGLAWAAGVLVLLIVAGATTMRTARPLPA</sequence>
<evidence type="ECO:0000313" key="7">
    <source>
        <dbReference type="EMBL" id="NJC21583.1"/>
    </source>
</evidence>
<evidence type="ECO:0000256" key="4">
    <source>
        <dbReference type="ARBA" id="ARBA00023136"/>
    </source>
</evidence>
<comment type="subcellular location">
    <subcellularLocation>
        <location evidence="1">Cell membrane</location>
        <topology evidence="1">Multi-pass membrane protein</topology>
    </subcellularLocation>
</comment>